<comment type="caution">
    <text evidence="3">The sequence shown here is derived from an EMBL/GenBank/DDBJ whole genome shotgun (WGS) entry which is preliminary data.</text>
</comment>
<accession>A0A4R5DWB3</accession>
<sequence>MPGTVPSSPYGGPPGYGPGPEPAYGMPGPGYQQAKPGSGLATASLVLGVASPFLVFVCFTGVITALLSIVFGCVALAKRAGKGRAIAGIVLSALSLVLFAVVAFWLWNVAQECAGLPAELADRCFESQFPWMNGGV</sequence>
<feature type="transmembrane region" description="Helical" evidence="2">
    <location>
        <begin position="89"/>
        <end position="107"/>
    </location>
</feature>
<dbReference type="EMBL" id="SMLD01000381">
    <property type="protein sequence ID" value="TDE18779.1"/>
    <property type="molecule type" value="Genomic_DNA"/>
</dbReference>
<keyword evidence="4" id="KW-1185">Reference proteome</keyword>
<evidence type="ECO:0000256" key="2">
    <source>
        <dbReference type="SAM" id="Phobius"/>
    </source>
</evidence>
<proteinExistence type="predicted"/>
<feature type="compositionally biased region" description="Pro residues" evidence="1">
    <location>
        <begin position="11"/>
        <end position="21"/>
    </location>
</feature>
<dbReference type="AlphaFoldDB" id="A0A4R5DWB3"/>
<feature type="region of interest" description="Disordered" evidence="1">
    <location>
        <begin position="1"/>
        <end position="22"/>
    </location>
</feature>
<gene>
    <name evidence="3" type="ORF">E1295_48160</name>
</gene>
<keyword evidence="2" id="KW-1133">Transmembrane helix</keyword>
<keyword evidence="2" id="KW-0812">Transmembrane</keyword>
<dbReference type="Proteomes" id="UP000295136">
    <property type="component" value="Unassembled WGS sequence"/>
</dbReference>
<keyword evidence="2" id="KW-0472">Membrane</keyword>
<evidence type="ECO:0000256" key="1">
    <source>
        <dbReference type="SAM" id="MobiDB-lite"/>
    </source>
</evidence>
<name>A0A4R5DWB3_9ACTN</name>
<feature type="transmembrane region" description="Helical" evidence="2">
    <location>
        <begin position="53"/>
        <end position="77"/>
    </location>
</feature>
<evidence type="ECO:0000313" key="4">
    <source>
        <dbReference type="Proteomes" id="UP000295136"/>
    </source>
</evidence>
<reference evidence="3 4" key="1">
    <citation type="submission" date="2019-03" db="EMBL/GenBank/DDBJ databases">
        <title>Draft genome sequences of novel Actinobacteria.</title>
        <authorList>
            <person name="Sahin N."/>
            <person name="Ay H."/>
            <person name="Saygin H."/>
        </authorList>
    </citation>
    <scope>NUCLEOTIDE SEQUENCE [LARGE SCALE GENOMIC DNA]</scope>
    <source>
        <strain evidence="3 4">6K102</strain>
    </source>
</reference>
<evidence type="ECO:0000313" key="3">
    <source>
        <dbReference type="EMBL" id="TDE18779.1"/>
    </source>
</evidence>
<organism evidence="3 4">
    <name type="scientific">Nonomuraea mesophila</name>
    <dbReference type="NCBI Taxonomy" id="2530382"/>
    <lineage>
        <taxon>Bacteria</taxon>
        <taxon>Bacillati</taxon>
        <taxon>Actinomycetota</taxon>
        <taxon>Actinomycetes</taxon>
        <taxon>Streptosporangiales</taxon>
        <taxon>Streptosporangiaceae</taxon>
        <taxon>Nonomuraea</taxon>
    </lineage>
</organism>
<protein>
    <submittedName>
        <fullName evidence="3">DUF4190 domain-containing protein</fullName>
    </submittedName>
</protein>